<proteinExistence type="predicted"/>
<dbReference type="AlphaFoldDB" id="A0A6V7Y2J5"/>
<accession>A0A6V7Y2J5</accession>
<name>A0A6V7Y2J5_MELEN</name>
<protein>
    <submittedName>
        <fullName evidence="1">Uncharacterized protein</fullName>
    </submittedName>
</protein>
<evidence type="ECO:0000313" key="1">
    <source>
        <dbReference type="EMBL" id="CAD2205087.1"/>
    </source>
</evidence>
<gene>
    <name evidence="1" type="ORF">MENT_LOCUS58874</name>
</gene>
<dbReference type="Proteomes" id="UP000580250">
    <property type="component" value="Unassembled WGS sequence"/>
</dbReference>
<reference evidence="1 2" key="1">
    <citation type="submission" date="2020-08" db="EMBL/GenBank/DDBJ databases">
        <authorList>
            <person name="Koutsovoulos G."/>
            <person name="Danchin GJ E."/>
        </authorList>
    </citation>
    <scope>NUCLEOTIDE SEQUENCE [LARGE SCALE GENOMIC DNA]</scope>
</reference>
<dbReference type="EMBL" id="CAJEWN010002737">
    <property type="protein sequence ID" value="CAD2205087.1"/>
    <property type="molecule type" value="Genomic_DNA"/>
</dbReference>
<comment type="caution">
    <text evidence="1">The sequence shown here is derived from an EMBL/GenBank/DDBJ whole genome shotgun (WGS) entry which is preliminary data.</text>
</comment>
<sequence>MVTYELFILYWRNHIKAMLTTSRIIYVLCEKKFGERETKLFVGIEAKQIHSRSELVQCFLRINERAEETVNLIKVYK</sequence>
<evidence type="ECO:0000313" key="2">
    <source>
        <dbReference type="Proteomes" id="UP000580250"/>
    </source>
</evidence>
<organism evidence="1 2">
    <name type="scientific">Meloidogyne enterolobii</name>
    <name type="common">Root-knot nematode worm</name>
    <name type="synonym">Meloidogyne mayaguensis</name>
    <dbReference type="NCBI Taxonomy" id="390850"/>
    <lineage>
        <taxon>Eukaryota</taxon>
        <taxon>Metazoa</taxon>
        <taxon>Ecdysozoa</taxon>
        <taxon>Nematoda</taxon>
        <taxon>Chromadorea</taxon>
        <taxon>Rhabditida</taxon>
        <taxon>Tylenchina</taxon>
        <taxon>Tylenchomorpha</taxon>
        <taxon>Tylenchoidea</taxon>
        <taxon>Meloidogynidae</taxon>
        <taxon>Meloidogyninae</taxon>
        <taxon>Meloidogyne</taxon>
    </lineage>
</organism>